<evidence type="ECO:0000313" key="3">
    <source>
        <dbReference type="EMBL" id="MDQ5769346.1"/>
    </source>
</evidence>
<organism evidence="4">
    <name type="scientific">Thiothrix subterranea</name>
    <dbReference type="NCBI Taxonomy" id="2735563"/>
    <lineage>
        <taxon>Bacteria</taxon>
        <taxon>Pseudomonadati</taxon>
        <taxon>Pseudomonadota</taxon>
        <taxon>Gammaproteobacteria</taxon>
        <taxon>Thiotrichales</taxon>
        <taxon>Thiotrichaceae</taxon>
        <taxon>Thiothrix</taxon>
    </lineage>
</organism>
<dbReference type="EMBL" id="JAVFKN010000016">
    <property type="protein sequence ID" value="MDQ5769346.1"/>
    <property type="molecule type" value="Genomic_DNA"/>
</dbReference>
<name>A0AA51ML58_9GAMM</name>
<proteinExistence type="predicted"/>
<keyword evidence="5" id="KW-1185">Reference proteome</keyword>
<protein>
    <submittedName>
        <fullName evidence="4">VWA domain-containing protein</fullName>
    </submittedName>
</protein>
<dbReference type="Pfam" id="PF00092">
    <property type="entry name" value="VWA"/>
    <property type="match status" value="1"/>
</dbReference>
<dbReference type="Gene3D" id="3.40.50.410">
    <property type="entry name" value="von Willebrand factor, type A domain"/>
    <property type="match status" value="1"/>
</dbReference>
<dbReference type="PANTHER" id="PTHR41248">
    <property type="entry name" value="NORD PROTEIN"/>
    <property type="match status" value="1"/>
</dbReference>
<evidence type="ECO:0000256" key="1">
    <source>
        <dbReference type="SAM" id="MobiDB-lite"/>
    </source>
</evidence>
<dbReference type="InterPro" id="IPR036465">
    <property type="entry name" value="vWFA_dom_sf"/>
</dbReference>
<reference evidence="4 5" key="1">
    <citation type="submission" date="2023-08" db="EMBL/GenBank/DDBJ databases">
        <title>New molecular markers tilS and rpoB for phylogenetic and monitoring studies of the genus Thiothrix biodiversity.</title>
        <authorList>
            <person name="Ravin N.V."/>
            <person name="Smolyakov D."/>
            <person name="Markov N.D."/>
            <person name="Beletsky A.V."/>
            <person name="Mardanov A.V."/>
            <person name="Rudenko T.S."/>
            <person name="Grabovich M.Y."/>
        </authorList>
    </citation>
    <scope>NUCLEOTIDE SEQUENCE</scope>
    <source>
        <strain evidence="4">DNT52</strain>
        <strain evidence="3 5">H33</strain>
    </source>
</reference>
<evidence type="ECO:0000259" key="2">
    <source>
        <dbReference type="PROSITE" id="PS50234"/>
    </source>
</evidence>
<dbReference type="Proteomes" id="UP001229862">
    <property type="component" value="Chromosome"/>
</dbReference>
<evidence type="ECO:0000313" key="4">
    <source>
        <dbReference type="EMBL" id="WML85031.1"/>
    </source>
</evidence>
<gene>
    <name evidence="3" type="ORF">RCC75_12450</name>
    <name evidence="4" type="ORF">RCG00_12015</name>
</gene>
<dbReference type="Proteomes" id="UP001223336">
    <property type="component" value="Unassembled WGS sequence"/>
</dbReference>
<feature type="domain" description="VWFA" evidence="2">
    <location>
        <begin position="384"/>
        <end position="571"/>
    </location>
</feature>
<dbReference type="SMART" id="SM00327">
    <property type="entry name" value="VWA"/>
    <property type="match status" value="1"/>
</dbReference>
<dbReference type="SUPFAM" id="SSF53300">
    <property type="entry name" value="vWA-like"/>
    <property type="match status" value="1"/>
</dbReference>
<dbReference type="RefSeq" id="WP_308135232.1">
    <property type="nucleotide sequence ID" value="NZ_CP133217.1"/>
</dbReference>
<dbReference type="InterPro" id="IPR051928">
    <property type="entry name" value="NorD/CobT"/>
</dbReference>
<feature type="compositionally biased region" description="Pro residues" evidence="1">
    <location>
        <begin position="166"/>
        <end position="185"/>
    </location>
</feature>
<dbReference type="InterPro" id="IPR002035">
    <property type="entry name" value="VWF_A"/>
</dbReference>
<evidence type="ECO:0000313" key="5">
    <source>
        <dbReference type="Proteomes" id="UP001223336"/>
    </source>
</evidence>
<dbReference type="PANTHER" id="PTHR41248:SF1">
    <property type="entry name" value="NORD PROTEIN"/>
    <property type="match status" value="1"/>
</dbReference>
<dbReference type="PROSITE" id="PS50234">
    <property type="entry name" value="VWFA"/>
    <property type="match status" value="1"/>
</dbReference>
<sequence length="574" mass="65290">MEEWVGKVWHKWVTRSVNHEYPQAQVNLDEMRKTLGIVLRALSGDAGLQIRQSTDVASNAPRNLMQRIAGTGLKTQAAWRDAESLNLPDSIALFPQRELNREMYLWLAVLGSEEGRMPYAPTEDPSCRGVWHTPSSKSRHQRLLTAWQTLHPEATELPLTLILPPNTSPPNTPVSLAEPPPPEPNPNSQAPVASSKRQRAERTNMPDGNSGLLMFRLESLFSWTEYTPVNRTTDEDPNDDAARAAADMDVITVAHDRKASSQKIKLDLDLPNAEYDDIPQGEGIPLPEWDYRKQRLLPGHCRLQIMLPRGAQELALPAHLQAAARQLRHRFEALQPRREWRNHQQDGAELDTDSYILHLTERQRGQVDMPMVYRDCRKQGRDLSCLLLADFSMSTDSWVSNTSRVVDVVRDALILFAESLSATRDRFALYGFASVNRQNVRLYHLKKFTERYDGQVRGRIMATQPGYYTRMGAAIRHATQLLEAEPSQQKLLLLLTDGKPNDLDIYEGRYGLEDTRMALQEARRKGLKPFCVTIDDKAEDYLPRLFGQNGWVLVKKAEELPQKLPQLYALLTGR</sequence>
<feature type="region of interest" description="Disordered" evidence="1">
    <location>
        <begin position="160"/>
        <end position="211"/>
    </location>
</feature>
<accession>A0AA51ML58</accession>
<dbReference type="EMBL" id="CP133217">
    <property type="protein sequence ID" value="WML85031.1"/>
    <property type="molecule type" value="Genomic_DNA"/>
</dbReference>
<dbReference type="CDD" id="cd01454">
    <property type="entry name" value="vWA_norD_type"/>
    <property type="match status" value="1"/>
</dbReference>
<dbReference type="AlphaFoldDB" id="A0AA51ML58"/>